<protein>
    <submittedName>
        <fullName evidence="1">Uncharacterized protein</fullName>
    </submittedName>
</protein>
<comment type="caution">
    <text evidence="1">The sequence shown here is derived from an EMBL/GenBank/DDBJ whole genome shotgun (WGS) entry which is preliminary data.</text>
</comment>
<dbReference type="Proteomes" id="UP001633002">
    <property type="component" value="Unassembled WGS sequence"/>
</dbReference>
<evidence type="ECO:0000313" key="2">
    <source>
        <dbReference type="Proteomes" id="UP001633002"/>
    </source>
</evidence>
<reference evidence="1 2" key="1">
    <citation type="submission" date="2024-09" db="EMBL/GenBank/DDBJ databases">
        <title>Chromosome-scale assembly of Riccia sorocarpa.</title>
        <authorList>
            <person name="Paukszto L."/>
        </authorList>
    </citation>
    <scope>NUCLEOTIDE SEQUENCE [LARGE SCALE GENOMIC DNA]</scope>
    <source>
        <strain evidence="1">LP-2024</strain>
        <tissue evidence="1">Aerial parts of the thallus</tissue>
    </source>
</reference>
<proteinExistence type="predicted"/>
<gene>
    <name evidence="1" type="ORF">R1sor_003117</name>
</gene>
<evidence type="ECO:0000313" key="1">
    <source>
        <dbReference type="EMBL" id="KAL3685095.1"/>
    </source>
</evidence>
<dbReference type="AlphaFoldDB" id="A0ABD3H0N3"/>
<name>A0ABD3H0N3_9MARC</name>
<organism evidence="1 2">
    <name type="scientific">Riccia sorocarpa</name>
    <dbReference type="NCBI Taxonomy" id="122646"/>
    <lineage>
        <taxon>Eukaryota</taxon>
        <taxon>Viridiplantae</taxon>
        <taxon>Streptophyta</taxon>
        <taxon>Embryophyta</taxon>
        <taxon>Marchantiophyta</taxon>
        <taxon>Marchantiopsida</taxon>
        <taxon>Marchantiidae</taxon>
        <taxon>Marchantiales</taxon>
        <taxon>Ricciaceae</taxon>
        <taxon>Riccia</taxon>
    </lineage>
</organism>
<dbReference type="EMBL" id="JBJQOH010000006">
    <property type="protein sequence ID" value="KAL3685095.1"/>
    <property type="molecule type" value="Genomic_DNA"/>
</dbReference>
<keyword evidence="2" id="KW-1185">Reference proteome</keyword>
<sequence>MVVVLEQAFAYVSHTVAPDPTNLWAESIRKPPYPTNSGWLNFVLGDGHLRVVPNLTVSRKQDSTTHRVTHYEDLSVTPEYGSHPTLASPSFEFVLMLHSCSKAAVRCFPPPMPFWNCDPTRKKPGINWS</sequence>
<accession>A0ABD3H0N3</accession>